<dbReference type="Pfam" id="PF07336">
    <property type="entry name" value="ABATE"/>
    <property type="match status" value="1"/>
</dbReference>
<dbReference type="PANTHER" id="PTHR35525">
    <property type="entry name" value="BLL6575 PROTEIN"/>
    <property type="match status" value="1"/>
</dbReference>
<reference evidence="2 3" key="1">
    <citation type="submission" date="2019-10" db="EMBL/GenBank/DDBJ databases">
        <title>Nocardia macrotermitis sp. nov. and Nocardia aurantia sp. nov., isolated from the gut of fungus growing-termite Macrotermes natalensis.</title>
        <authorList>
            <person name="Benndorf R."/>
            <person name="Schwitalla J."/>
            <person name="Martin K."/>
            <person name="De Beer W."/>
            <person name="Kaster A.-K."/>
            <person name="Vollmers J."/>
            <person name="Poulsen M."/>
            <person name="Beemelmanns C."/>
        </authorList>
    </citation>
    <scope>NUCLEOTIDE SEQUENCE [LARGE SCALE GENOMIC DNA]</scope>
    <source>
        <strain evidence="2 3">RB56</strain>
    </source>
</reference>
<keyword evidence="3" id="KW-1185">Reference proteome</keyword>
<accession>A0A7K0DXP3</accession>
<evidence type="ECO:0000259" key="1">
    <source>
        <dbReference type="Pfam" id="PF11706"/>
    </source>
</evidence>
<protein>
    <recommendedName>
        <fullName evidence="1">Zinc finger CGNR domain-containing protein</fullName>
    </recommendedName>
</protein>
<dbReference type="InterPro" id="IPR021005">
    <property type="entry name" value="Znf_CGNR"/>
</dbReference>
<dbReference type="EMBL" id="WEGI01000014">
    <property type="protein sequence ID" value="MQY30560.1"/>
    <property type="molecule type" value="Genomic_DNA"/>
</dbReference>
<dbReference type="Gene3D" id="1.10.3300.10">
    <property type="entry name" value="Jann2411-like domain"/>
    <property type="match status" value="1"/>
</dbReference>
<dbReference type="Proteomes" id="UP000431401">
    <property type="component" value="Unassembled WGS sequence"/>
</dbReference>
<dbReference type="AlphaFoldDB" id="A0A7K0DXP3"/>
<dbReference type="PANTHER" id="PTHR35525:SF3">
    <property type="entry name" value="BLL6575 PROTEIN"/>
    <property type="match status" value="1"/>
</dbReference>
<dbReference type="SUPFAM" id="SSF160904">
    <property type="entry name" value="Jann2411-like"/>
    <property type="match status" value="1"/>
</dbReference>
<feature type="domain" description="Zinc finger CGNR" evidence="1">
    <location>
        <begin position="142"/>
        <end position="182"/>
    </location>
</feature>
<sequence length="188" mass="20531">MTDDRLAFRFDLGATWLNLLATSGRTFGADPIERIADPRRLATWLEHSGLRPLAEPTDADVRAARELRETLRPVALAVAGGTPPEPESVAALQCYLGTEPEPMQLIAADRLLRSAPATTSVALARIARQAVDHLTGPERDDLAVCPECDCRAVFVNAGGRRRWCPSPACASRGRVRALRERRRAAAER</sequence>
<proteinExistence type="predicted"/>
<gene>
    <name evidence="2" type="ORF">NRB56_61620</name>
</gene>
<evidence type="ECO:0000313" key="2">
    <source>
        <dbReference type="EMBL" id="MQY30560.1"/>
    </source>
</evidence>
<dbReference type="RefSeq" id="WP_319943774.1">
    <property type="nucleotide sequence ID" value="NZ_WEGI01000014.1"/>
</dbReference>
<name>A0A7K0DXP3_9NOCA</name>
<dbReference type="Pfam" id="PF11706">
    <property type="entry name" value="zf-CGNR"/>
    <property type="match status" value="1"/>
</dbReference>
<dbReference type="InterPro" id="IPR023286">
    <property type="entry name" value="ABATE_dom_sf"/>
</dbReference>
<organism evidence="2 3">
    <name type="scientific">Nocardia aurantia</name>
    <dbReference type="NCBI Taxonomy" id="2585199"/>
    <lineage>
        <taxon>Bacteria</taxon>
        <taxon>Bacillati</taxon>
        <taxon>Actinomycetota</taxon>
        <taxon>Actinomycetes</taxon>
        <taxon>Mycobacteriales</taxon>
        <taxon>Nocardiaceae</taxon>
        <taxon>Nocardia</taxon>
    </lineage>
</organism>
<dbReference type="InterPro" id="IPR010852">
    <property type="entry name" value="ABATE"/>
</dbReference>
<comment type="caution">
    <text evidence="2">The sequence shown here is derived from an EMBL/GenBank/DDBJ whole genome shotgun (WGS) entry which is preliminary data.</text>
</comment>
<evidence type="ECO:0000313" key="3">
    <source>
        <dbReference type="Proteomes" id="UP000431401"/>
    </source>
</evidence>